<reference evidence="3" key="1">
    <citation type="journal article" date="2015" name="Genome Announc.">
        <title>Draft genome sequence of Talaromyces cellulolyticus strain Y-94, a source of lignocellulosic biomass-degrading enzymes.</title>
        <authorList>
            <person name="Fujii T."/>
            <person name="Koike H."/>
            <person name="Sawayama S."/>
            <person name="Yano S."/>
            <person name="Inoue H."/>
        </authorList>
    </citation>
    <scope>NUCLEOTIDE SEQUENCE [LARGE SCALE GENOMIC DNA]</scope>
    <source>
        <strain evidence="3">Y-94</strain>
    </source>
</reference>
<evidence type="ECO:0000256" key="1">
    <source>
        <dbReference type="SAM" id="MobiDB-lite"/>
    </source>
</evidence>
<gene>
    <name evidence="2" type="ORF">TCE0_043f15752</name>
</gene>
<sequence length="84" mass="9408">MLALTPKRSHLGLDLPESIYQDTTFPETVGSQDLAETAMVLTSQLKDAILESARKSDEREQPDYESESEEESEDEMAVDEMDAI</sequence>
<evidence type="ECO:0000313" key="3">
    <source>
        <dbReference type="Proteomes" id="UP000053095"/>
    </source>
</evidence>
<accession>A0A0B8N4F9</accession>
<feature type="compositionally biased region" description="Acidic residues" evidence="1">
    <location>
        <begin position="63"/>
        <end position="84"/>
    </location>
</feature>
<name>A0A0B8N4F9_TALPI</name>
<proteinExistence type="predicted"/>
<keyword evidence="3" id="KW-1185">Reference proteome</keyword>
<dbReference type="Proteomes" id="UP000053095">
    <property type="component" value="Unassembled WGS sequence"/>
</dbReference>
<dbReference type="AlphaFoldDB" id="A0A0B8N4F9"/>
<dbReference type="EMBL" id="DF933839">
    <property type="protein sequence ID" value="GAM42093.1"/>
    <property type="molecule type" value="Genomic_DNA"/>
</dbReference>
<protein>
    <submittedName>
        <fullName evidence="2">Uncharacterized protein</fullName>
    </submittedName>
</protein>
<feature type="region of interest" description="Disordered" evidence="1">
    <location>
        <begin position="51"/>
        <end position="84"/>
    </location>
</feature>
<feature type="compositionally biased region" description="Basic and acidic residues" evidence="1">
    <location>
        <begin position="51"/>
        <end position="62"/>
    </location>
</feature>
<organism evidence="2 3">
    <name type="scientific">Talaromyces pinophilus</name>
    <name type="common">Penicillium pinophilum</name>
    <dbReference type="NCBI Taxonomy" id="128442"/>
    <lineage>
        <taxon>Eukaryota</taxon>
        <taxon>Fungi</taxon>
        <taxon>Dikarya</taxon>
        <taxon>Ascomycota</taxon>
        <taxon>Pezizomycotina</taxon>
        <taxon>Eurotiomycetes</taxon>
        <taxon>Eurotiomycetidae</taxon>
        <taxon>Eurotiales</taxon>
        <taxon>Trichocomaceae</taxon>
        <taxon>Talaromyces</taxon>
        <taxon>Talaromyces sect. Talaromyces</taxon>
    </lineage>
</organism>
<evidence type="ECO:0000313" key="2">
    <source>
        <dbReference type="EMBL" id="GAM42093.1"/>
    </source>
</evidence>